<dbReference type="Pfam" id="PF00084">
    <property type="entry name" value="Sushi"/>
    <property type="match status" value="3"/>
</dbReference>
<dbReference type="InterPro" id="IPR035976">
    <property type="entry name" value="Sushi/SCR/CCP_sf"/>
</dbReference>
<evidence type="ECO:0000256" key="7">
    <source>
        <dbReference type="ARBA" id="ARBA00023180"/>
    </source>
</evidence>
<dbReference type="SMART" id="SM00032">
    <property type="entry name" value="CCP"/>
    <property type="match status" value="3"/>
</dbReference>
<evidence type="ECO:0000313" key="10">
    <source>
        <dbReference type="Proteomes" id="UP000694553"/>
    </source>
</evidence>
<feature type="disulfide bond" evidence="8">
    <location>
        <begin position="146"/>
        <end position="173"/>
    </location>
</feature>
<evidence type="ECO:0000256" key="6">
    <source>
        <dbReference type="ARBA" id="ARBA00023157"/>
    </source>
</evidence>
<keyword evidence="7" id="KW-0325">Glycoprotein</keyword>
<reference evidence="9" key="2">
    <citation type="submission" date="2025-08" db="UniProtKB">
        <authorList>
            <consortium name="Ensembl"/>
        </authorList>
    </citation>
    <scope>IDENTIFICATION</scope>
</reference>
<keyword evidence="5" id="KW-0677">Repeat</keyword>
<evidence type="ECO:0000256" key="4">
    <source>
        <dbReference type="ARBA" id="ARBA00022729"/>
    </source>
</evidence>
<comment type="caution">
    <text evidence="8">Lacks conserved residue(s) required for the propagation of feature annotation.</text>
</comment>
<dbReference type="FunFam" id="2.10.70.10:FF:000014">
    <property type="entry name" value="Membrane cofactor protein"/>
    <property type="match status" value="1"/>
</dbReference>
<feature type="disulfide bond" evidence="8">
    <location>
        <begin position="205"/>
        <end position="232"/>
    </location>
</feature>
<name>A0A8U7NM09_CORMO</name>
<dbReference type="PROSITE" id="PS50923">
    <property type="entry name" value="SUSHI"/>
    <property type="match status" value="3"/>
</dbReference>
<organism evidence="9 10">
    <name type="scientific">Corvus moneduloides</name>
    <name type="common">New Caledonian crow</name>
    <dbReference type="NCBI Taxonomy" id="1196302"/>
    <lineage>
        <taxon>Eukaryota</taxon>
        <taxon>Metazoa</taxon>
        <taxon>Chordata</taxon>
        <taxon>Craniata</taxon>
        <taxon>Vertebrata</taxon>
        <taxon>Euteleostomi</taxon>
        <taxon>Archelosauria</taxon>
        <taxon>Archosauria</taxon>
        <taxon>Dinosauria</taxon>
        <taxon>Saurischia</taxon>
        <taxon>Theropoda</taxon>
        <taxon>Coelurosauria</taxon>
        <taxon>Aves</taxon>
        <taxon>Neognathae</taxon>
        <taxon>Neoaves</taxon>
        <taxon>Telluraves</taxon>
        <taxon>Australaves</taxon>
        <taxon>Passeriformes</taxon>
        <taxon>Corvoidea</taxon>
        <taxon>Corvidae</taxon>
        <taxon>Corvus</taxon>
    </lineage>
</organism>
<dbReference type="Proteomes" id="UP000694553">
    <property type="component" value="Unassembled WGS sequence"/>
</dbReference>
<feature type="disulfide bond" evidence="8">
    <location>
        <begin position="52"/>
        <end position="95"/>
    </location>
</feature>
<dbReference type="PANTHER" id="PTHR45656">
    <property type="entry name" value="PROTEIN CBR-CLEC-78"/>
    <property type="match status" value="1"/>
</dbReference>
<dbReference type="AlphaFoldDB" id="A0A8U7NM09"/>
<evidence type="ECO:0000256" key="2">
    <source>
        <dbReference type="ARBA" id="ARBA00022525"/>
    </source>
</evidence>
<dbReference type="Ensembl" id="ENSCMUT00000037660.1">
    <property type="protein sequence ID" value="ENSCMUP00000033097.1"/>
    <property type="gene ID" value="ENSCMUG00000017705.1"/>
</dbReference>
<evidence type="ECO:0000256" key="5">
    <source>
        <dbReference type="ARBA" id="ARBA00022737"/>
    </source>
</evidence>
<dbReference type="PANTHER" id="PTHR45656:SF4">
    <property type="entry name" value="PROTEIN CBR-CLEC-78"/>
    <property type="match status" value="1"/>
</dbReference>
<dbReference type="OMA" id="SICQIFC"/>
<keyword evidence="6 8" id="KW-1015">Disulfide bond</keyword>
<reference evidence="9" key="3">
    <citation type="submission" date="2025-09" db="UniProtKB">
        <authorList>
            <consortium name="Ensembl"/>
        </authorList>
    </citation>
    <scope>IDENTIFICATION</scope>
</reference>
<feature type="disulfide bond" evidence="8">
    <location>
        <begin position="117"/>
        <end position="160"/>
    </location>
</feature>
<reference evidence="10" key="1">
    <citation type="submission" date="2019-10" db="EMBL/GenBank/DDBJ databases">
        <title>Corvus moneduloides (New Caledonian crow) genome, bCorMon1, primary haplotype.</title>
        <authorList>
            <person name="Rutz C."/>
            <person name="Fungtammasan C."/>
            <person name="Mountcastle J."/>
            <person name="Formenti G."/>
            <person name="Chow W."/>
            <person name="Howe K."/>
            <person name="Steele M.P."/>
            <person name="Fernandes J."/>
            <person name="Gilbert M.T.P."/>
            <person name="Fedrigo O."/>
            <person name="Jarvis E.D."/>
            <person name="Gemmell N."/>
        </authorList>
    </citation>
    <scope>NUCLEOTIDE SEQUENCE [LARGE SCALE GENOMIC DNA]</scope>
</reference>
<comment type="subcellular location">
    <subcellularLocation>
        <location evidence="1">Secreted</location>
    </subcellularLocation>
</comment>
<dbReference type="InterPro" id="IPR000436">
    <property type="entry name" value="Sushi_SCR_CCP_dom"/>
</dbReference>
<evidence type="ECO:0000256" key="3">
    <source>
        <dbReference type="ARBA" id="ARBA00022659"/>
    </source>
</evidence>
<dbReference type="Gene3D" id="2.10.70.10">
    <property type="entry name" value="Complement Module, domain 1"/>
    <property type="match status" value="4"/>
</dbReference>
<dbReference type="SUPFAM" id="SSF57535">
    <property type="entry name" value="Complement control module/SCR domain"/>
    <property type="match status" value="4"/>
</dbReference>
<keyword evidence="10" id="KW-1185">Reference proteome</keyword>
<evidence type="ECO:0000256" key="1">
    <source>
        <dbReference type="ARBA" id="ARBA00004613"/>
    </source>
</evidence>
<protein>
    <submittedName>
        <fullName evidence="9">Uncharacterized protein</fullName>
    </submittedName>
</protein>
<proteinExistence type="predicted"/>
<dbReference type="GO" id="GO:0005576">
    <property type="term" value="C:extracellular region"/>
    <property type="evidence" value="ECO:0007669"/>
    <property type="project" value="UniProtKB-SubCell"/>
</dbReference>
<dbReference type="FunFam" id="2.10.70.10:FF:000003">
    <property type="entry name" value="Versican core protein"/>
    <property type="match status" value="1"/>
</dbReference>
<keyword evidence="3 8" id="KW-0768">Sushi</keyword>
<dbReference type="CDD" id="cd00033">
    <property type="entry name" value="CCP"/>
    <property type="match status" value="3"/>
</dbReference>
<dbReference type="InterPro" id="IPR051277">
    <property type="entry name" value="SEZ6_CSMD_C4BPB_Regulators"/>
</dbReference>
<evidence type="ECO:0000256" key="8">
    <source>
        <dbReference type="PROSITE-ProRule" id="PRU00302"/>
    </source>
</evidence>
<keyword evidence="4" id="KW-0732">Signal</keyword>
<keyword evidence="2" id="KW-0964">Secreted</keyword>
<sequence>RNLKPRNLTVKLINPSVWSRYKLVGGSQRTCEVSGTGVSWSGDAPVCQRITCDPPPAIPHGTHNGSSRDTFSFGDVVTYSCASGLSLAGDASLSCSSADGQRGSWSGAAPRCQEVRCPAPPSIANGQHGASPGDRHGLGSVVLYTCTEGYSLVGNASIRCTAAGTWSRPQPRCQAIGCTRPEIENGKVAGLETTYSLEDIVVFECNFGYALKGSQESQCKFGGKWDPPVPTCEKRKCRGGAGWELISEPLCGGKGAALKDWKGKTCTYLSFHPHNPHSNPGRGCPGRCGRHLAPSLERFKRHVDVALGHMG</sequence>
<accession>A0A8U7NM09</accession>
<evidence type="ECO:0000313" key="9">
    <source>
        <dbReference type="Ensembl" id="ENSCMUP00000033097.1"/>
    </source>
</evidence>